<dbReference type="GO" id="GO:0046655">
    <property type="term" value="P:folic acid metabolic process"/>
    <property type="evidence" value="ECO:0007669"/>
    <property type="project" value="TreeGrafter"/>
</dbReference>
<dbReference type="GO" id="GO:0046452">
    <property type="term" value="P:dihydrofolate metabolic process"/>
    <property type="evidence" value="ECO:0007669"/>
    <property type="project" value="TreeGrafter"/>
</dbReference>
<dbReference type="FunFam" id="3.40.430.10:FF:000001">
    <property type="entry name" value="Dihydrofolate reductase"/>
    <property type="match status" value="1"/>
</dbReference>
<proteinExistence type="inferred from homology"/>
<gene>
    <name evidence="10" type="primary">dfrA</name>
    <name evidence="10" type="ORF">SAMEA104719789_01067</name>
</gene>
<dbReference type="GO" id="GO:0006730">
    <property type="term" value="P:one-carbon metabolic process"/>
    <property type="evidence" value="ECO:0007669"/>
    <property type="project" value="UniProtKB-KW"/>
</dbReference>
<evidence type="ECO:0000313" key="10">
    <source>
        <dbReference type="EMBL" id="SZD72952.1"/>
    </source>
</evidence>
<dbReference type="AlphaFoldDB" id="A0A383TZ61"/>
<keyword evidence="5 8" id="KW-0521">NADP</keyword>
<dbReference type="PANTHER" id="PTHR48069:SF3">
    <property type="entry name" value="DIHYDROFOLATE REDUCTASE"/>
    <property type="match status" value="1"/>
</dbReference>
<dbReference type="InterPro" id="IPR012259">
    <property type="entry name" value="DHFR"/>
</dbReference>
<accession>A0A383TZ61</accession>
<dbReference type="CDD" id="cd00209">
    <property type="entry name" value="DHFR"/>
    <property type="match status" value="1"/>
</dbReference>
<dbReference type="PRINTS" id="PR00070">
    <property type="entry name" value="DHFR"/>
</dbReference>
<evidence type="ECO:0000256" key="8">
    <source>
        <dbReference type="PIRNR" id="PIRNR000194"/>
    </source>
</evidence>
<dbReference type="GO" id="GO:0046654">
    <property type="term" value="P:tetrahydrofolate biosynthetic process"/>
    <property type="evidence" value="ECO:0007669"/>
    <property type="project" value="UniProtKB-UniPathway"/>
</dbReference>
<evidence type="ECO:0000256" key="1">
    <source>
        <dbReference type="ARBA" id="ARBA00004903"/>
    </source>
</evidence>
<dbReference type="Proteomes" id="UP000262142">
    <property type="component" value="Unassembled WGS sequence"/>
</dbReference>
<dbReference type="GO" id="GO:0005829">
    <property type="term" value="C:cytosol"/>
    <property type="evidence" value="ECO:0007669"/>
    <property type="project" value="TreeGrafter"/>
</dbReference>
<dbReference type="SUPFAM" id="SSF53597">
    <property type="entry name" value="Dihydrofolate reductase-like"/>
    <property type="match status" value="1"/>
</dbReference>
<dbReference type="EC" id="1.5.1.3" evidence="3 8"/>
<dbReference type="Gene3D" id="3.40.430.10">
    <property type="entry name" value="Dihydrofolate Reductase, subunit A"/>
    <property type="match status" value="1"/>
</dbReference>
<dbReference type="PIRSF" id="PIRSF000194">
    <property type="entry name" value="DHFR"/>
    <property type="match status" value="1"/>
</dbReference>
<comment type="catalytic activity">
    <reaction evidence="8">
        <text>(6S)-5,6,7,8-tetrahydrofolate + NADP(+) = 7,8-dihydrofolate + NADPH + H(+)</text>
        <dbReference type="Rhea" id="RHEA:15009"/>
        <dbReference type="ChEBI" id="CHEBI:15378"/>
        <dbReference type="ChEBI" id="CHEBI:57451"/>
        <dbReference type="ChEBI" id="CHEBI:57453"/>
        <dbReference type="ChEBI" id="CHEBI:57783"/>
        <dbReference type="ChEBI" id="CHEBI:58349"/>
        <dbReference type="EC" id="1.5.1.3"/>
    </reaction>
</comment>
<evidence type="ECO:0000256" key="3">
    <source>
        <dbReference type="ARBA" id="ARBA00012856"/>
    </source>
</evidence>
<dbReference type="RefSeq" id="WP_119059383.1">
    <property type="nucleotide sequence ID" value="NZ_UNSC01000004.1"/>
</dbReference>
<dbReference type="UniPathway" id="UPA00077">
    <property type="reaction ID" value="UER00158"/>
</dbReference>
<evidence type="ECO:0000256" key="7">
    <source>
        <dbReference type="ARBA" id="ARBA00025067"/>
    </source>
</evidence>
<dbReference type="InterPro" id="IPR024072">
    <property type="entry name" value="DHFR-like_dom_sf"/>
</dbReference>
<dbReference type="GO" id="GO:0004146">
    <property type="term" value="F:dihydrofolate reductase activity"/>
    <property type="evidence" value="ECO:0007669"/>
    <property type="project" value="UniProtKB-EC"/>
</dbReference>
<name>A0A383TZ61_9FLAO</name>
<dbReference type="PROSITE" id="PS51330">
    <property type="entry name" value="DHFR_2"/>
    <property type="match status" value="1"/>
</dbReference>
<sequence length="163" mass="18695">MIIQIAAISENNVLGKDGDLIWHIPEDLKRFKKITLGNPMIMGRKTFESFPSPLPGRLHIVLSSQNQRNTENVIWVQNLEEALEIAKSKNKDIFIIGGGKVFEQTLSITDRLEITRVHETFEGDAFFPEIKEKDWELIDSKAGSDKKYKITYNTYLNKQNSKS</sequence>
<comment type="pathway">
    <text evidence="1 8">Cofactor biosynthesis; tetrahydrofolate biosynthesis; 5,6,7,8-tetrahydrofolate from 7,8-dihydrofolate: step 1/1.</text>
</comment>
<dbReference type="OrthoDB" id="9804315at2"/>
<evidence type="ECO:0000313" key="11">
    <source>
        <dbReference type="Proteomes" id="UP000262142"/>
    </source>
</evidence>
<reference evidence="10 11" key="1">
    <citation type="submission" date="2018-09" db="EMBL/GenBank/DDBJ databases">
        <authorList>
            <consortium name="Pathogen Informatics"/>
        </authorList>
    </citation>
    <scope>NUCLEOTIDE SEQUENCE [LARGE SCALE GENOMIC DNA]</scope>
    <source>
        <strain evidence="10 11">OH-22767</strain>
    </source>
</reference>
<keyword evidence="4 8" id="KW-0554">One-carbon metabolism</keyword>
<dbReference type="GO" id="GO:0070401">
    <property type="term" value="F:NADP+ binding"/>
    <property type="evidence" value="ECO:0007669"/>
    <property type="project" value="UniProtKB-ARBA"/>
</dbReference>
<organism evidence="10 11">
    <name type="scientific">Candidatus Ornithobacterium hominis</name>
    <dbReference type="NCBI Taxonomy" id="2497989"/>
    <lineage>
        <taxon>Bacteria</taxon>
        <taxon>Pseudomonadati</taxon>
        <taxon>Bacteroidota</taxon>
        <taxon>Flavobacteriia</taxon>
        <taxon>Flavobacteriales</taxon>
        <taxon>Weeksellaceae</taxon>
        <taxon>Ornithobacterium</taxon>
    </lineage>
</organism>
<keyword evidence="11" id="KW-1185">Reference proteome</keyword>
<evidence type="ECO:0000256" key="6">
    <source>
        <dbReference type="ARBA" id="ARBA00023002"/>
    </source>
</evidence>
<evidence type="ECO:0000259" key="9">
    <source>
        <dbReference type="PROSITE" id="PS51330"/>
    </source>
</evidence>
<dbReference type="EMBL" id="UNSC01000004">
    <property type="protein sequence ID" value="SZD72952.1"/>
    <property type="molecule type" value="Genomic_DNA"/>
</dbReference>
<feature type="domain" description="DHFR" evidence="9">
    <location>
        <begin position="1"/>
        <end position="157"/>
    </location>
</feature>
<evidence type="ECO:0000256" key="4">
    <source>
        <dbReference type="ARBA" id="ARBA00022563"/>
    </source>
</evidence>
<comment type="similarity">
    <text evidence="2 8">Belongs to the dihydrofolate reductase family.</text>
</comment>
<dbReference type="PANTHER" id="PTHR48069">
    <property type="entry name" value="DIHYDROFOLATE REDUCTASE"/>
    <property type="match status" value="1"/>
</dbReference>
<evidence type="ECO:0000256" key="2">
    <source>
        <dbReference type="ARBA" id="ARBA00009539"/>
    </source>
</evidence>
<dbReference type="InterPro" id="IPR001796">
    <property type="entry name" value="DHFR_dom"/>
</dbReference>
<dbReference type="Pfam" id="PF00186">
    <property type="entry name" value="DHFR_1"/>
    <property type="match status" value="1"/>
</dbReference>
<protein>
    <recommendedName>
        <fullName evidence="3 8">Dihydrofolate reductase</fullName>
        <ecNumber evidence="3 8">1.5.1.3</ecNumber>
    </recommendedName>
</protein>
<evidence type="ECO:0000256" key="5">
    <source>
        <dbReference type="ARBA" id="ARBA00022857"/>
    </source>
</evidence>
<comment type="function">
    <text evidence="7 8">Key enzyme in folate metabolism. Catalyzes an essential reaction for de novo glycine and purine synthesis, and for DNA precursor synthesis.</text>
</comment>
<keyword evidence="6 8" id="KW-0560">Oxidoreductase</keyword>